<dbReference type="AlphaFoldDB" id="A0AAV3NUL5"/>
<protein>
    <submittedName>
        <fullName evidence="3">Uncharacterized protein</fullName>
    </submittedName>
</protein>
<name>A0AAV3NUL5_LITER</name>
<reference evidence="3 4" key="1">
    <citation type="submission" date="2024-01" db="EMBL/GenBank/DDBJ databases">
        <title>The complete chloroplast genome sequence of Lithospermum erythrorhizon: insights into the phylogenetic relationship among Boraginaceae species and the maternal lineages of purple gromwells.</title>
        <authorList>
            <person name="Okada T."/>
            <person name="Watanabe K."/>
        </authorList>
    </citation>
    <scope>NUCLEOTIDE SEQUENCE [LARGE SCALE GENOMIC DNA]</scope>
</reference>
<evidence type="ECO:0000256" key="1">
    <source>
        <dbReference type="SAM" id="Coils"/>
    </source>
</evidence>
<keyword evidence="1" id="KW-0175">Coiled coil</keyword>
<sequence>MVRYHDNGKGKVYAPGDARNVLHSCLVTWKPTSFMMTTSLSRHLTVLSLLAFVLSSGSSKRKGSSSSTVENKDPKHARGAQKDTSSSRGSRVASLIHKSLEAATPSLVPDNVMGDQVVEVTSSVTTQEHTEFVDTGGSPECLTIEVAESHPPAPPVLSIAQGAKVSLEDQTSRKQYEVKKTERLEQEVAELETRTRDLRVQIQEQNSVISRLDLETADTSGQNDILEKEIQTEQAIRQGRLLADLDAARLGIVGLL</sequence>
<gene>
    <name evidence="3" type="ORF">LIER_03802</name>
</gene>
<proteinExistence type="predicted"/>
<comment type="caution">
    <text evidence="3">The sequence shown here is derived from an EMBL/GenBank/DDBJ whole genome shotgun (WGS) entry which is preliminary data.</text>
</comment>
<evidence type="ECO:0000313" key="3">
    <source>
        <dbReference type="EMBL" id="GAA0143025.1"/>
    </source>
</evidence>
<organism evidence="3 4">
    <name type="scientific">Lithospermum erythrorhizon</name>
    <name type="common">Purple gromwell</name>
    <name type="synonym">Lithospermum officinale var. erythrorhizon</name>
    <dbReference type="NCBI Taxonomy" id="34254"/>
    <lineage>
        <taxon>Eukaryota</taxon>
        <taxon>Viridiplantae</taxon>
        <taxon>Streptophyta</taxon>
        <taxon>Embryophyta</taxon>
        <taxon>Tracheophyta</taxon>
        <taxon>Spermatophyta</taxon>
        <taxon>Magnoliopsida</taxon>
        <taxon>eudicotyledons</taxon>
        <taxon>Gunneridae</taxon>
        <taxon>Pentapetalae</taxon>
        <taxon>asterids</taxon>
        <taxon>lamiids</taxon>
        <taxon>Boraginales</taxon>
        <taxon>Boraginaceae</taxon>
        <taxon>Boraginoideae</taxon>
        <taxon>Lithospermeae</taxon>
        <taxon>Lithospermum</taxon>
    </lineage>
</organism>
<keyword evidence="4" id="KW-1185">Reference proteome</keyword>
<evidence type="ECO:0000256" key="2">
    <source>
        <dbReference type="SAM" id="MobiDB-lite"/>
    </source>
</evidence>
<accession>A0AAV3NUL5</accession>
<evidence type="ECO:0000313" key="4">
    <source>
        <dbReference type="Proteomes" id="UP001454036"/>
    </source>
</evidence>
<dbReference type="EMBL" id="BAABME010000468">
    <property type="protein sequence ID" value="GAA0143025.1"/>
    <property type="molecule type" value="Genomic_DNA"/>
</dbReference>
<feature type="region of interest" description="Disordered" evidence="2">
    <location>
        <begin position="57"/>
        <end position="92"/>
    </location>
</feature>
<feature type="coiled-coil region" evidence="1">
    <location>
        <begin position="174"/>
        <end position="201"/>
    </location>
</feature>
<dbReference type="Proteomes" id="UP001454036">
    <property type="component" value="Unassembled WGS sequence"/>
</dbReference>